<dbReference type="EMBL" id="CP104395">
    <property type="protein sequence ID" value="WEL19559.1"/>
    <property type="molecule type" value="Genomic_DNA"/>
</dbReference>
<organism evidence="1 2">
    <name type="scientific">Candidatus Nanohalococcus occultus</name>
    <dbReference type="NCBI Taxonomy" id="2978047"/>
    <lineage>
        <taxon>Archaea</taxon>
        <taxon>Candidatus Nanohalarchaeota</taxon>
        <taxon>Candidatus Nanohalarchaeota incertae sedis</taxon>
        <taxon>Candidatus Nanohalococcus</taxon>
    </lineage>
</organism>
<name>A0ABY8CEB2_9ARCH</name>
<keyword evidence="2" id="KW-1185">Reference proteome</keyword>
<reference evidence="1 2" key="1">
    <citation type="submission" date="2022-09" db="EMBL/GenBank/DDBJ databases">
        <title>Xylan utilization by haloarchaea-nanohaloarchaea associations.</title>
        <authorList>
            <person name="Yakimov M."/>
        </authorList>
    </citation>
    <scope>NUCLEOTIDE SEQUENCE [LARGE SCALE GENOMIC DNA]</scope>
    <source>
        <strain evidence="1 2">SVXNc</strain>
    </source>
</reference>
<sequence length="172" mass="19732">MESDIEHLSQYRASGDENYNAKAVFSEVDVGFEIRSYDEKNVYDWRTEMGFEDIIEAVEPKHPLVVDPAVEKVDEDGYIRAAGFGKTLGNDTVYDPVRVWREGHDWDEHSMLQLNVGDGNIFLERKPGKKNRVTVHTVRDNSDLFETLFPKSVDSEKAQVLLEDAEKYTESL</sequence>
<dbReference type="Proteomes" id="UP001218034">
    <property type="component" value="Chromosome"/>
</dbReference>
<proteinExistence type="predicted"/>
<protein>
    <submittedName>
        <fullName evidence="1">Uncharacterized protein</fullName>
    </submittedName>
</protein>
<evidence type="ECO:0000313" key="2">
    <source>
        <dbReference type="Proteomes" id="UP001218034"/>
    </source>
</evidence>
<gene>
    <name evidence="1" type="ORF">SVXNc_0541</name>
</gene>
<accession>A0ABY8CEB2</accession>
<evidence type="ECO:0000313" key="1">
    <source>
        <dbReference type="EMBL" id="WEL19559.1"/>
    </source>
</evidence>